<reference evidence="5 12" key="1">
    <citation type="submission" date="2015-09" db="EMBL/GenBank/DDBJ databases">
        <authorList>
            <consortium name="Pathogen Informatics"/>
        </authorList>
    </citation>
    <scope>NUCLEOTIDE SEQUENCE [LARGE SCALE GENOMIC DNA]</scope>
    <source>
        <strain evidence="5 12">2789STDY5834842</strain>
    </source>
</reference>
<dbReference type="Proteomes" id="UP000285379">
    <property type="component" value="Unassembled WGS sequence"/>
</dbReference>
<dbReference type="EMBL" id="JAWDHD010000013">
    <property type="protein sequence ID" value="MDU0250911.1"/>
    <property type="molecule type" value="Genomic_DNA"/>
</dbReference>
<dbReference type="EMBL" id="WDAX01000035">
    <property type="protein sequence ID" value="KAB6571368.1"/>
    <property type="molecule type" value="Genomic_DNA"/>
</dbReference>
<reference evidence="6 15" key="4">
    <citation type="submission" date="2019-10" db="EMBL/GenBank/DDBJ databases">
        <title>Genome Sequence and Assembly of iSURF_14.</title>
        <authorList>
            <person name="Wucher B.R."/>
            <person name="Ruoff K.L."/>
            <person name="Price C.E."/>
            <person name="Valls R.R."/>
            <person name="O'Toole G.A."/>
        </authorList>
    </citation>
    <scope>NUCLEOTIDE SEQUENCE [LARGE SCALE GENOMIC DNA]</scope>
    <source>
        <strain evidence="6 15">ANK132K_3B</strain>
    </source>
</reference>
<evidence type="ECO:0000313" key="15">
    <source>
        <dbReference type="Proteomes" id="UP000462885"/>
    </source>
</evidence>
<evidence type="ECO:0000313" key="5">
    <source>
        <dbReference type="EMBL" id="CUO43000.1"/>
    </source>
</evidence>
<dbReference type="Pfam" id="PF05089">
    <property type="entry name" value="NAGLU"/>
    <property type="match status" value="1"/>
</dbReference>
<dbReference type="EC" id="3.2.1.50" evidence="5"/>
<dbReference type="InterPro" id="IPR024733">
    <property type="entry name" value="NAGLU_tim-barrel"/>
</dbReference>
<dbReference type="Gene3D" id="3.30.379.10">
    <property type="entry name" value="Chitobiase/beta-hexosaminidase domain 2-like"/>
    <property type="match status" value="1"/>
</dbReference>
<keyword evidence="5" id="KW-0326">Glycosidase</keyword>
<dbReference type="EMBL" id="QRYT01000079">
    <property type="protein sequence ID" value="RGV03477.1"/>
    <property type="molecule type" value="Genomic_DNA"/>
</dbReference>
<evidence type="ECO:0000313" key="11">
    <source>
        <dbReference type="EMBL" id="RHK84458.1"/>
    </source>
</evidence>
<feature type="domain" description="Alpha-N-acetylglucosaminidase C-terminal" evidence="4">
    <location>
        <begin position="469"/>
        <end position="748"/>
    </location>
</feature>
<organism evidence="5 12">
    <name type="scientific">Phocaeicola vulgatus</name>
    <name type="common">Bacteroides vulgatus</name>
    <dbReference type="NCBI Taxonomy" id="821"/>
    <lineage>
        <taxon>Bacteria</taxon>
        <taxon>Pseudomonadati</taxon>
        <taxon>Bacteroidota</taxon>
        <taxon>Bacteroidia</taxon>
        <taxon>Bacteroidales</taxon>
        <taxon>Bacteroidaceae</taxon>
        <taxon>Phocaeicola</taxon>
    </lineage>
</organism>
<dbReference type="Proteomes" id="UP000524321">
    <property type="component" value="Unassembled WGS sequence"/>
</dbReference>
<sequence>MQMYMKNTFLLLSWLILLPSGILANPIKGMLERIDKGASDKFVVELHKSPNDFFELDQKGDKVVIRGNTYINIATGINWYLKYHAGIHLSWNSMHASLPNVLPPVFRKERHETNLALRYDFNYCTYSYSMAFWDWKRWEEELDWMALHGINLPLAAVGHECVWRNLLLRLGFSKQQINDFIAGPAFLAWWEMNNLEGWGGPNPDSWYKQQEDLQKKILKRMKEWGMHPVLPGYSGMIPSKLDLGKRIDGGKEEKTLSNTSSESAQSTLNKWNGFDRPGILLPDDPKFTQIASLFYEETEKLYGTSDYYSIDPFHEAKSLPARLDFGKAGKAIMDAMKKANPKAVWVVQGWTENPRPEMMKALNPGDLLILDLFSECRPMWGIPSIWKRDKGYEEHNWLFCLLENFGGNVGLHGRMDQLLHNFYLTKDNPLAAQLKGIGLTMEGIENNPVMFELMCELPWRAEKFTKEEWIKQYIRARYGTDDESIWQAWQILANGIYNCPAGNNQQGPHESIFCGRPSLNNFQASSWSKMCNYYDPTTTAEAARLMVSVAHKYRGNNNFEYDLVDITRQAIADRARIVYNYAVADFKSFDKKSYATHTRQFLELLIMQDKLLGTRKEFKVGNWIQQARNLGSTSEEKDLYEWNARVQITTWGNRYCADIGKLRDYAHKEWNGLLRDFYYKRWEKYWQVLQDQLDGKLPVLPVGNSSTPTADNPAMTIDWYALEEPWTLAKNTYAASAEGDCIEVAKEAITLINN</sequence>
<evidence type="ECO:0000313" key="10">
    <source>
        <dbReference type="EMBL" id="RGV03477.1"/>
    </source>
</evidence>
<evidence type="ECO:0000313" key="7">
    <source>
        <dbReference type="EMBL" id="KAB6571368.1"/>
    </source>
</evidence>
<feature type="domain" description="Alpha-N-acetylglucosaminidase N-terminal" evidence="3">
    <location>
        <begin position="26"/>
        <end position="103"/>
    </location>
</feature>
<reference evidence="9 17" key="6">
    <citation type="submission" date="2020-07" db="EMBL/GenBank/DDBJ databases">
        <title>Bacterial metabolism rescues the inhibition of intestinal drug absorption by food and drug additives.</title>
        <authorList>
            <person name="Zou L."/>
            <person name="Spanogiannopoulos P."/>
            <person name="Chien H.-C."/>
            <person name="Pieper L.M."/>
            <person name="Cai W."/>
            <person name="Khuri N."/>
            <person name="Pottel J."/>
            <person name="Vora B."/>
            <person name="Ni Z."/>
            <person name="Tsakalozou E."/>
            <person name="Zhang W."/>
            <person name="Shoichet B.K."/>
            <person name="Giacomini K.M."/>
            <person name="Turnbaugh P.J."/>
        </authorList>
    </citation>
    <scope>NUCLEOTIDE SEQUENCE [LARGE SCALE GENOMIC DNA]</scope>
    <source>
        <strain evidence="9 17">B33</strain>
    </source>
</reference>
<reference evidence="7 16" key="3">
    <citation type="journal article" date="2019" name="Nat. Med.">
        <title>A library of human gut bacterial isolates paired with longitudinal multiomics data enables mechanistic microbiome research.</title>
        <authorList>
            <person name="Poyet M."/>
            <person name="Groussin M."/>
            <person name="Gibbons S.M."/>
            <person name="Avila-Pacheco J."/>
            <person name="Jiang X."/>
            <person name="Kearney S.M."/>
            <person name="Perrotta A.R."/>
            <person name="Berdy B."/>
            <person name="Zhao S."/>
            <person name="Lieberman T.D."/>
            <person name="Swanson P.K."/>
            <person name="Smith M."/>
            <person name="Roesemann S."/>
            <person name="Alexander J.E."/>
            <person name="Rich S.A."/>
            <person name="Livny J."/>
            <person name="Vlamakis H."/>
            <person name="Clish C."/>
            <person name="Bullock K."/>
            <person name="Deik A."/>
            <person name="Scott J."/>
            <person name="Pierce K.A."/>
            <person name="Xavier R.J."/>
            <person name="Alm E.J."/>
        </authorList>
    </citation>
    <scope>NUCLEOTIDE SEQUENCE [LARGE SCALE GENOMIC DNA]</scope>
    <source>
        <strain evidence="7 16">BIOML-A110</strain>
    </source>
</reference>
<evidence type="ECO:0000313" key="9">
    <source>
        <dbReference type="EMBL" id="NVB73573.1"/>
    </source>
</evidence>
<feature type="domain" description="Alpha-N-acetylglucosaminidase tim-barrel" evidence="2">
    <location>
        <begin position="118"/>
        <end position="460"/>
    </location>
</feature>
<accession>A0A174F3V8</accession>
<dbReference type="EMBL" id="QROB01000029">
    <property type="protein sequence ID" value="RHK84458.1"/>
    <property type="molecule type" value="Genomic_DNA"/>
</dbReference>
<evidence type="ECO:0000313" key="12">
    <source>
        <dbReference type="Proteomes" id="UP000095333"/>
    </source>
</evidence>
<evidence type="ECO:0000313" key="17">
    <source>
        <dbReference type="Proteomes" id="UP000524321"/>
    </source>
</evidence>
<dbReference type="EMBL" id="JABWDJ010000026">
    <property type="protein sequence ID" value="NVB73573.1"/>
    <property type="molecule type" value="Genomic_DNA"/>
</dbReference>
<dbReference type="PANTHER" id="PTHR12872:SF1">
    <property type="entry name" value="ALPHA-N-ACETYLGLUCOSAMINIDASE"/>
    <property type="match status" value="1"/>
</dbReference>
<gene>
    <name evidence="11" type="ORF">DW043_17045</name>
    <name evidence="10" type="ORF">DWW27_21110</name>
    <name evidence="5" type="ORF">ERS852457_01987</name>
    <name evidence="6" type="ORF">F9Z94_18975</name>
    <name evidence="7" type="ORF">GAY76_14665</name>
    <name evidence="9" type="ORF">HUV05_08575</name>
    <name evidence="8" type="ORF">RVY68_20150</name>
</gene>
<dbReference type="Proteomes" id="UP000286392">
    <property type="component" value="Unassembled WGS sequence"/>
</dbReference>
<proteinExistence type="predicted"/>
<dbReference type="InterPro" id="IPR029018">
    <property type="entry name" value="Hex-like_dom2"/>
</dbReference>
<dbReference type="Proteomes" id="UP000462885">
    <property type="component" value="Unassembled WGS sequence"/>
</dbReference>
<dbReference type="Pfam" id="PF12972">
    <property type="entry name" value="NAGLU_C"/>
    <property type="match status" value="1"/>
</dbReference>
<evidence type="ECO:0000259" key="3">
    <source>
        <dbReference type="Pfam" id="PF12971"/>
    </source>
</evidence>
<reference evidence="13 14" key="2">
    <citation type="submission" date="2018-08" db="EMBL/GenBank/DDBJ databases">
        <title>A genome reference for cultivated species of the human gut microbiota.</title>
        <authorList>
            <person name="Zou Y."/>
            <person name="Xue W."/>
            <person name="Luo G."/>
        </authorList>
    </citation>
    <scope>NUCLEOTIDE SEQUENCE [LARGE SCALE GENOMIC DNA]</scope>
    <source>
        <strain evidence="10 13">AF14-8</strain>
        <strain evidence="11 14">AF39-8AT</strain>
    </source>
</reference>
<dbReference type="InterPro" id="IPR024732">
    <property type="entry name" value="NAGLU_C"/>
</dbReference>
<name>A0A174F3V8_PHOVU</name>
<reference evidence="9 17" key="5">
    <citation type="submission" date="2020-04" db="EMBL/GenBank/DDBJ databases">
        <authorList>
            <person name="Pieper L."/>
        </authorList>
    </citation>
    <scope>NUCLEOTIDE SEQUENCE [LARGE SCALE GENOMIC DNA]</scope>
    <source>
        <strain evidence="9 17">B33</strain>
    </source>
</reference>
<evidence type="ECO:0000259" key="2">
    <source>
        <dbReference type="Pfam" id="PF05089"/>
    </source>
</evidence>
<dbReference type="Gene3D" id="3.20.20.80">
    <property type="entry name" value="Glycosidases"/>
    <property type="match status" value="1"/>
</dbReference>
<reference evidence="8" key="7">
    <citation type="submission" date="2023-10" db="EMBL/GenBank/DDBJ databases">
        <title>Genome of potential pathogenic bacteria in Crohn's disease.</title>
        <authorList>
            <person name="Rodriguez-Palacios A."/>
        </authorList>
    </citation>
    <scope>NUCLEOTIDE SEQUENCE</scope>
    <source>
        <strain evidence="8">CavFT-hAR107</strain>
    </source>
</reference>
<dbReference type="Proteomes" id="UP000095333">
    <property type="component" value="Unassembled WGS sequence"/>
</dbReference>
<dbReference type="AlphaFoldDB" id="A0A174F3V8"/>
<dbReference type="EMBL" id="CYZI01000009">
    <property type="protein sequence ID" value="CUO43000.1"/>
    <property type="molecule type" value="Genomic_DNA"/>
</dbReference>
<dbReference type="GO" id="GO:0005975">
    <property type="term" value="P:carbohydrate metabolic process"/>
    <property type="evidence" value="ECO:0007669"/>
    <property type="project" value="UniProtKB-ARBA"/>
</dbReference>
<evidence type="ECO:0000313" key="8">
    <source>
        <dbReference type="EMBL" id="MDU0250911.1"/>
    </source>
</evidence>
<evidence type="ECO:0000313" key="6">
    <source>
        <dbReference type="EMBL" id="KAB5433717.1"/>
    </source>
</evidence>
<dbReference type="PANTHER" id="PTHR12872">
    <property type="entry name" value="ALPHA-N-ACETYLGLUCOSAMINIDASE"/>
    <property type="match status" value="1"/>
</dbReference>
<evidence type="ECO:0000256" key="1">
    <source>
        <dbReference type="ARBA" id="ARBA00022801"/>
    </source>
</evidence>
<dbReference type="RefSeq" id="WP_032938919.1">
    <property type="nucleotide sequence ID" value="NZ_BAABZK010000001.1"/>
</dbReference>
<keyword evidence="1 5" id="KW-0378">Hydrolase</keyword>
<dbReference type="InterPro" id="IPR024240">
    <property type="entry name" value="NAGLU_N"/>
</dbReference>
<protein>
    <submittedName>
        <fullName evidence="5">Alpha-N-acetylglucosaminidase</fullName>
        <ecNumber evidence="5">3.2.1.50</ecNumber>
    </submittedName>
</protein>
<dbReference type="InterPro" id="IPR007781">
    <property type="entry name" value="NAGLU"/>
</dbReference>
<dbReference type="Pfam" id="PF12971">
    <property type="entry name" value="NAGLU_N"/>
    <property type="match status" value="1"/>
</dbReference>
<dbReference type="Proteomes" id="UP001181258">
    <property type="component" value="Unassembled WGS sequence"/>
</dbReference>
<dbReference type="Gene3D" id="1.20.120.670">
    <property type="entry name" value="N-acetyl-b-d-glucoasminidase"/>
    <property type="match status" value="1"/>
</dbReference>
<dbReference type="EMBL" id="WCIF01000030">
    <property type="protein sequence ID" value="KAB5433717.1"/>
    <property type="molecule type" value="Genomic_DNA"/>
</dbReference>
<evidence type="ECO:0000313" key="16">
    <source>
        <dbReference type="Proteomes" id="UP000462922"/>
    </source>
</evidence>
<dbReference type="Proteomes" id="UP000462922">
    <property type="component" value="Unassembled WGS sequence"/>
</dbReference>
<dbReference type="GO" id="GO:0004561">
    <property type="term" value="F:alpha-N-acetylglucosaminidase activity"/>
    <property type="evidence" value="ECO:0007669"/>
    <property type="project" value="UniProtKB-EC"/>
</dbReference>
<evidence type="ECO:0000259" key="4">
    <source>
        <dbReference type="Pfam" id="PF12972"/>
    </source>
</evidence>
<evidence type="ECO:0000313" key="14">
    <source>
        <dbReference type="Proteomes" id="UP000286392"/>
    </source>
</evidence>
<evidence type="ECO:0000313" key="13">
    <source>
        <dbReference type="Proteomes" id="UP000285379"/>
    </source>
</evidence>